<sequence length="216" mass="23045">MAMPGGVRFPVKGPLLDSWDAAVTFCQSVPKLAERIIKVSFGQSGGADGFTKYLVMTGLCGYVNHFEGVLSAPNAKLVALPENGLGDHLSLRNLLNSISDASILADLSMIRIVLSLLAQLTKQVSKQKEICLCYPDTHPVPKIAPLPKAVAKRRPKKKAAPPEESKPDAKAESNPDSKPESKAPAETEAADDMDLGSPEEDAEQAEQEGAEQENNA</sequence>
<evidence type="ECO:0000256" key="1">
    <source>
        <dbReference type="SAM" id="MobiDB-lite"/>
    </source>
</evidence>
<gene>
    <name evidence="2" type="ORF">AK812_SmicGene5536</name>
</gene>
<reference evidence="2 3" key="1">
    <citation type="submission" date="2016-02" db="EMBL/GenBank/DDBJ databases">
        <title>Genome analysis of coral dinoflagellate symbionts highlights evolutionary adaptations to a symbiotic lifestyle.</title>
        <authorList>
            <person name="Aranda M."/>
            <person name="Li Y."/>
            <person name="Liew Y.J."/>
            <person name="Baumgarten S."/>
            <person name="Simakov O."/>
            <person name="Wilson M."/>
            <person name="Piel J."/>
            <person name="Ashoor H."/>
            <person name="Bougouffa S."/>
            <person name="Bajic V.B."/>
            <person name="Ryu T."/>
            <person name="Ravasi T."/>
            <person name="Bayer T."/>
            <person name="Micklem G."/>
            <person name="Kim H."/>
            <person name="Bhak J."/>
            <person name="Lajeunesse T.C."/>
            <person name="Voolstra C.R."/>
        </authorList>
    </citation>
    <scope>NUCLEOTIDE SEQUENCE [LARGE SCALE GENOMIC DNA]</scope>
    <source>
        <strain evidence="2 3">CCMP2467</strain>
    </source>
</reference>
<feature type="compositionally biased region" description="Acidic residues" evidence="1">
    <location>
        <begin position="188"/>
        <end position="216"/>
    </location>
</feature>
<feature type="compositionally biased region" description="Basic residues" evidence="1">
    <location>
        <begin position="150"/>
        <end position="159"/>
    </location>
</feature>
<proteinExistence type="predicted"/>
<dbReference type="OrthoDB" id="439916at2759"/>
<evidence type="ECO:0000313" key="2">
    <source>
        <dbReference type="EMBL" id="OLQ10721.1"/>
    </source>
</evidence>
<comment type="caution">
    <text evidence="2">The sequence shown here is derived from an EMBL/GenBank/DDBJ whole genome shotgun (WGS) entry which is preliminary data.</text>
</comment>
<dbReference type="EMBL" id="LSRX01000073">
    <property type="protein sequence ID" value="OLQ10721.1"/>
    <property type="molecule type" value="Genomic_DNA"/>
</dbReference>
<feature type="compositionally biased region" description="Basic and acidic residues" evidence="1">
    <location>
        <begin position="160"/>
        <end position="185"/>
    </location>
</feature>
<feature type="region of interest" description="Disordered" evidence="1">
    <location>
        <begin position="143"/>
        <end position="216"/>
    </location>
</feature>
<dbReference type="Proteomes" id="UP000186817">
    <property type="component" value="Unassembled WGS sequence"/>
</dbReference>
<protein>
    <submittedName>
        <fullName evidence="2">Uncharacterized protein</fullName>
    </submittedName>
</protein>
<name>A0A1Q9ETH9_SYMMI</name>
<organism evidence="2 3">
    <name type="scientific">Symbiodinium microadriaticum</name>
    <name type="common">Dinoflagellate</name>
    <name type="synonym">Zooxanthella microadriatica</name>
    <dbReference type="NCBI Taxonomy" id="2951"/>
    <lineage>
        <taxon>Eukaryota</taxon>
        <taxon>Sar</taxon>
        <taxon>Alveolata</taxon>
        <taxon>Dinophyceae</taxon>
        <taxon>Suessiales</taxon>
        <taxon>Symbiodiniaceae</taxon>
        <taxon>Symbiodinium</taxon>
    </lineage>
</organism>
<dbReference type="AlphaFoldDB" id="A0A1Q9ETH9"/>
<keyword evidence="3" id="KW-1185">Reference proteome</keyword>
<evidence type="ECO:0000313" key="3">
    <source>
        <dbReference type="Proteomes" id="UP000186817"/>
    </source>
</evidence>
<accession>A0A1Q9ETH9</accession>